<evidence type="ECO:0000313" key="7">
    <source>
        <dbReference type="Proteomes" id="UP001057753"/>
    </source>
</evidence>
<evidence type="ECO:0000313" key="6">
    <source>
        <dbReference type="EMBL" id="MCR6095087.1"/>
    </source>
</evidence>
<reference evidence="6" key="1">
    <citation type="submission" date="2020-06" db="EMBL/GenBank/DDBJ databases">
        <title>Insight into the genomes of haloalkaliphilic bacilli from Kenyan soda lakes.</title>
        <authorList>
            <person name="Mwirichia R."/>
            <person name="Villamizar G.C."/>
            <person name="Poehlein A."/>
            <person name="Mugweru J."/>
            <person name="Kipnyargis A."/>
            <person name="Kiplimo D."/>
            <person name="Orwa P."/>
            <person name="Daniel R."/>
        </authorList>
    </citation>
    <scope>NUCLEOTIDE SEQUENCE</scope>
    <source>
        <strain evidence="6">B1096_S55</strain>
    </source>
</reference>
<keyword evidence="1" id="KW-1003">Cell membrane</keyword>
<dbReference type="PROSITE" id="PS51257">
    <property type="entry name" value="PROKAR_LIPOPROTEIN"/>
    <property type="match status" value="1"/>
</dbReference>
<dbReference type="InterPro" id="IPR050490">
    <property type="entry name" value="Bact_solute-bd_prot1"/>
</dbReference>
<dbReference type="RefSeq" id="WP_257819746.1">
    <property type="nucleotide sequence ID" value="NZ_JABXYM010000001.1"/>
</dbReference>
<dbReference type="AlphaFoldDB" id="A0A9Q4FXD7"/>
<dbReference type="SUPFAM" id="SSF53850">
    <property type="entry name" value="Periplasmic binding protein-like II"/>
    <property type="match status" value="1"/>
</dbReference>
<keyword evidence="2" id="KW-0732">Signal</keyword>
<keyword evidence="3" id="KW-0472">Membrane</keyword>
<evidence type="ECO:0000256" key="2">
    <source>
        <dbReference type="ARBA" id="ARBA00022729"/>
    </source>
</evidence>
<evidence type="ECO:0000256" key="1">
    <source>
        <dbReference type="ARBA" id="ARBA00022475"/>
    </source>
</evidence>
<evidence type="ECO:0000256" key="4">
    <source>
        <dbReference type="ARBA" id="ARBA00023139"/>
    </source>
</evidence>
<proteinExistence type="predicted"/>
<keyword evidence="7" id="KW-1185">Reference proteome</keyword>
<dbReference type="PANTHER" id="PTHR43649">
    <property type="entry name" value="ARABINOSE-BINDING PROTEIN-RELATED"/>
    <property type="match status" value="1"/>
</dbReference>
<keyword evidence="5" id="KW-0449">Lipoprotein</keyword>
<dbReference type="Gene3D" id="3.40.190.10">
    <property type="entry name" value="Periplasmic binding protein-like II"/>
    <property type="match status" value="3"/>
</dbReference>
<evidence type="ECO:0000256" key="3">
    <source>
        <dbReference type="ARBA" id="ARBA00023136"/>
    </source>
</evidence>
<dbReference type="PANTHER" id="PTHR43649:SF33">
    <property type="entry name" value="POLYGALACTURONAN_RHAMNOGALACTURONAN-BINDING PROTEIN YTCQ"/>
    <property type="match status" value="1"/>
</dbReference>
<comment type="caution">
    <text evidence="6">The sequence shown here is derived from an EMBL/GenBank/DDBJ whole genome shotgun (WGS) entry which is preliminary data.</text>
</comment>
<organism evidence="6 7">
    <name type="scientific">Salipaludibacillus agaradhaerens</name>
    <name type="common">Bacillus agaradhaerens</name>
    <dbReference type="NCBI Taxonomy" id="76935"/>
    <lineage>
        <taxon>Bacteria</taxon>
        <taxon>Bacillati</taxon>
        <taxon>Bacillota</taxon>
        <taxon>Bacilli</taxon>
        <taxon>Bacillales</taxon>
        <taxon>Bacillaceae</taxon>
    </lineage>
</organism>
<dbReference type="EMBL" id="JABXYM010000001">
    <property type="protein sequence ID" value="MCR6095087.1"/>
    <property type="molecule type" value="Genomic_DNA"/>
</dbReference>
<dbReference type="InterPro" id="IPR006059">
    <property type="entry name" value="SBP"/>
</dbReference>
<gene>
    <name evidence="6" type="ORF">HXA33_00805</name>
</gene>
<name>A0A9Q4FXD7_SALAG</name>
<keyword evidence="4" id="KW-0564">Palmitate</keyword>
<sequence length="546" mass="61748">MLKSILRIGFCGGIVLTLMAGCGGDDESTVEEDGVFTMTTARTLGDDTEFRPGEDVNNNPVVWWAEEELNLKIETIWTVPHDEQYNTQLRLAMSSGEPLPDVFLVSDGQLKADLIESDLVQPIDEAYEKYATDRVKDIFEQFPEAFYPSTNEEGIRYGMPRLSGGNGSDPLLWVRKDWLDNLNLDIPETLEEMEEVMDAFVNDDPNGTGVNDTLGVSLATANGMVTWLADGSWIFGAYGDYLPGRWSKDEHGELVYGTTQDNIKEGLNTLNRWFEKGYLDQEVGLLDENGAIESFVAGNTGFLSAPPWGEGWPVGDIYDNDPQAEVIPMPLPAGPDGKIGRLGEGLITGSFLFSVDFEHMDKYFEYLDEIYGYTLGESDYFEDGMFEGYDYIYDENNEPVYDHQAIEESEGVPRIDPGGYMLPRNVPTIPFMLYDLASEFYLTDREPENAYEYGIASNNEQYLEAAYIVKQQDEYRIENEWTGAPTLTMQARGEHLERLEQEMIVDIIYGNQPLDHFDEFVEAWKQGGGDQITEEVNEWYEEVQNN</sequence>
<accession>A0A9Q4FXD7</accession>
<evidence type="ECO:0000256" key="5">
    <source>
        <dbReference type="ARBA" id="ARBA00023288"/>
    </source>
</evidence>
<dbReference type="Pfam" id="PF01547">
    <property type="entry name" value="SBP_bac_1"/>
    <property type="match status" value="1"/>
</dbReference>
<dbReference type="Proteomes" id="UP001057753">
    <property type="component" value="Unassembled WGS sequence"/>
</dbReference>
<protein>
    <submittedName>
        <fullName evidence="6">Extracellular solute-binding protein</fullName>
    </submittedName>
</protein>